<accession>A0A915K9R4</accession>
<protein>
    <submittedName>
        <fullName evidence="2">Secreted protein</fullName>
    </submittedName>
</protein>
<dbReference type="AlphaFoldDB" id="A0A915K9R4"/>
<reference evidence="2" key="1">
    <citation type="submission" date="2022-11" db="UniProtKB">
        <authorList>
            <consortium name="WormBaseParasite"/>
        </authorList>
    </citation>
    <scope>IDENTIFICATION</scope>
</reference>
<name>A0A915K9R4_ROMCU</name>
<dbReference type="Proteomes" id="UP000887565">
    <property type="component" value="Unplaced"/>
</dbReference>
<dbReference type="WBParaSite" id="nRc.2.0.1.t35432-RA">
    <property type="protein sequence ID" value="nRc.2.0.1.t35432-RA"/>
    <property type="gene ID" value="nRc.2.0.1.g35432"/>
</dbReference>
<organism evidence="1 2">
    <name type="scientific">Romanomermis culicivorax</name>
    <name type="common">Nematode worm</name>
    <dbReference type="NCBI Taxonomy" id="13658"/>
    <lineage>
        <taxon>Eukaryota</taxon>
        <taxon>Metazoa</taxon>
        <taxon>Ecdysozoa</taxon>
        <taxon>Nematoda</taxon>
        <taxon>Enoplea</taxon>
        <taxon>Dorylaimia</taxon>
        <taxon>Mermithida</taxon>
        <taxon>Mermithoidea</taxon>
        <taxon>Mermithidae</taxon>
        <taxon>Romanomermis</taxon>
    </lineage>
</organism>
<evidence type="ECO:0000313" key="1">
    <source>
        <dbReference type="Proteomes" id="UP000887565"/>
    </source>
</evidence>
<sequence length="172" mass="17924">MRDGQLLFLVQGAVVFTEILIQSERGVHCPNVNSHGDTDTKAAKEIDQDHFVQRTQCKKFDGWVNAWRITRRHKVGAELAGGGTPRTGLVAMTTGGCLNAATGADVRAVGGSDVVRVTVVVIAEIKTGGRCDIAVGGIEVAVDVAGSTSIGGGGSGALNTSFRGFFKASRCH</sequence>
<proteinExistence type="predicted"/>
<keyword evidence="1" id="KW-1185">Reference proteome</keyword>
<evidence type="ECO:0000313" key="2">
    <source>
        <dbReference type="WBParaSite" id="nRc.2.0.1.t35432-RA"/>
    </source>
</evidence>